<dbReference type="AlphaFoldDB" id="A0A5C5G994"/>
<dbReference type="GO" id="GO:0016620">
    <property type="term" value="F:oxidoreductase activity, acting on the aldehyde or oxo group of donors, NAD or NADP as acceptor"/>
    <property type="evidence" value="ECO:0007669"/>
    <property type="project" value="InterPro"/>
</dbReference>
<dbReference type="EMBL" id="VFFF01000002">
    <property type="protein sequence ID" value="TNY31306.1"/>
    <property type="molecule type" value="Genomic_DNA"/>
</dbReference>
<dbReference type="InterPro" id="IPR016162">
    <property type="entry name" value="Ald_DH_N"/>
</dbReference>
<dbReference type="Gene3D" id="3.40.309.10">
    <property type="entry name" value="Aldehyde Dehydrogenase, Chain A, domain 2"/>
    <property type="match status" value="1"/>
</dbReference>
<keyword evidence="5" id="KW-1185">Reference proteome</keyword>
<dbReference type="InterPro" id="IPR015590">
    <property type="entry name" value="Aldehyde_DH_dom"/>
</dbReference>
<dbReference type="OrthoDB" id="9812625at2"/>
<dbReference type="PANTHER" id="PTHR43353">
    <property type="entry name" value="SUCCINATE-SEMIALDEHYDE DEHYDROGENASE, MITOCHONDRIAL"/>
    <property type="match status" value="1"/>
</dbReference>
<dbReference type="FunFam" id="3.40.309.10:FF:000004">
    <property type="entry name" value="Succinate-semialdehyde dehydrogenase I"/>
    <property type="match status" value="1"/>
</dbReference>
<evidence type="ECO:0000256" key="1">
    <source>
        <dbReference type="ARBA" id="ARBA00009986"/>
    </source>
</evidence>
<gene>
    <name evidence="4" type="ORF">FHY64_14895</name>
</gene>
<comment type="similarity">
    <text evidence="1">Belongs to the aldehyde dehydrogenase family.</text>
</comment>
<evidence type="ECO:0000256" key="2">
    <source>
        <dbReference type="ARBA" id="ARBA00023002"/>
    </source>
</evidence>
<dbReference type="PANTHER" id="PTHR43353:SF5">
    <property type="entry name" value="SUCCINATE-SEMIALDEHYDE DEHYDROGENASE, MITOCHONDRIAL"/>
    <property type="match status" value="1"/>
</dbReference>
<dbReference type="Pfam" id="PF00171">
    <property type="entry name" value="Aldedh"/>
    <property type="match status" value="1"/>
</dbReference>
<dbReference type="FunFam" id="3.40.605.10:FF:000005">
    <property type="entry name" value="Succinate-semialdehyde dehydrogenase I"/>
    <property type="match status" value="1"/>
</dbReference>
<comment type="caution">
    <text evidence="4">The sequence shown here is derived from an EMBL/GenBank/DDBJ whole genome shotgun (WGS) entry which is preliminary data.</text>
</comment>
<dbReference type="CDD" id="cd07103">
    <property type="entry name" value="ALDH_F5_SSADH_GabD"/>
    <property type="match status" value="1"/>
</dbReference>
<name>A0A5C5G994_9RHOB</name>
<protein>
    <submittedName>
        <fullName evidence="4">NAD-dependent succinate-semialdehyde dehydrogenase</fullName>
    </submittedName>
</protein>
<dbReference type="Proteomes" id="UP000314011">
    <property type="component" value="Unassembled WGS sequence"/>
</dbReference>
<dbReference type="InterPro" id="IPR016160">
    <property type="entry name" value="Ald_DH_CS_CYS"/>
</dbReference>
<evidence type="ECO:0000313" key="5">
    <source>
        <dbReference type="Proteomes" id="UP000314011"/>
    </source>
</evidence>
<dbReference type="RefSeq" id="WP_140196185.1">
    <property type="nucleotide sequence ID" value="NZ_CP065915.1"/>
</dbReference>
<keyword evidence="2" id="KW-0560">Oxidoreductase</keyword>
<dbReference type="Gene3D" id="3.40.605.10">
    <property type="entry name" value="Aldehyde Dehydrogenase, Chain A, domain 1"/>
    <property type="match status" value="1"/>
</dbReference>
<dbReference type="InterPro" id="IPR050740">
    <property type="entry name" value="Aldehyde_DH_Superfamily"/>
</dbReference>
<feature type="domain" description="Aldehyde dehydrogenase" evidence="3">
    <location>
        <begin position="31"/>
        <end position="489"/>
    </location>
</feature>
<reference evidence="4 5" key="1">
    <citation type="submission" date="2019-06" db="EMBL/GenBank/DDBJ databases">
        <title>Genome of new Rhodobacteraceae sp. SM1903.</title>
        <authorList>
            <person name="Ren X."/>
        </authorList>
    </citation>
    <scope>NUCLEOTIDE SEQUENCE [LARGE SCALE GENOMIC DNA]</scope>
    <source>
        <strain evidence="4 5">SM1903</strain>
    </source>
</reference>
<evidence type="ECO:0000259" key="3">
    <source>
        <dbReference type="Pfam" id="PF00171"/>
    </source>
</evidence>
<dbReference type="PROSITE" id="PS00070">
    <property type="entry name" value="ALDEHYDE_DEHYDR_CYS"/>
    <property type="match status" value="1"/>
</dbReference>
<dbReference type="InterPro" id="IPR016161">
    <property type="entry name" value="Ald_DH/histidinol_DH"/>
</dbReference>
<accession>A0A5C5G994</accession>
<dbReference type="InterPro" id="IPR016163">
    <property type="entry name" value="Ald_DH_C"/>
</dbReference>
<proteinExistence type="inferred from homology"/>
<dbReference type="SUPFAM" id="SSF53720">
    <property type="entry name" value="ALDH-like"/>
    <property type="match status" value="1"/>
</dbReference>
<organism evidence="4 5">
    <name type="scientific">Pelagovum pacificum</name>
    <dbReference type="NCBI Taxonomy" id="2588711"/>
    <lineage>
        <taxon>Bacteria</taxon>
        <taxon>Pseudomonadati</taxon>
        <taxon>Pseudomonadota</taxon>
        <taxon>Alphaproteobacteria</taxon>
        <taxon>Rhodobacterales</taxon>
        <taxon>Paracoccaceae</taxon>
        <taxon>Pelagovum</taxon>
    </lineage>
</organism>
<evidence type="ECO:0000313" key="4">
    <source>
        <dbReference type="EMBL" id="TNY31306.1"/>
    </source>
</evidence>
<sequence length="494" mass="52498">MLLARTPIADPLNSLADTALLRTSAYVGGAWVHARDDASFDVRNPYDGAAVAKVAALGGDEARQAVDAASDALPAWKAMLPQDRALILRRWHDLILEAREDLALIMTMEQGKPLAESLGEIGYGASFIEWFAEEAKRMNVETVTSHLDGAHMALSREPLGVAALFTPWNFPSAMLARKAGAALAAGCTVVAHVASHAPLSALALAELAERAGVPAGVFNVLTGDPAEIGEVFTSDRRVRVVSFTGSTEIGRKIAVQCAPTLKRLLLELGGHAPFIVFDDADIEKAVDVAIAAKFATSGQDCLAVNRIYVQRGVYDAFCTAFAERVEALKVGNGMDPVNEIGPMMHQGAVDKARAHVEDALAKGARLIAEADVDDGQLMVAPVALADVPDDALIMREETFAPVAPIAMFDTEAEVVARANDSEYGLVAYVLTENAGRALRLPKMLEYGMVAVNRAKLTGAPIPFGGIKQSGMGREGSRHGLEAFTDLKYVCLDVN</sequence>